<proteinExistence type="inferred from homology"/>
<dbReference type="GO" id="GO:0004185">
    <property type="term" value="F:serine-type carboxypeptidase activity"/>
    <property type="evidence" value="ECO:0007669"/>
    <property type="project" value="InterPro"/>
</dbReference>
<dbReference type="PANTHER" id="PTHR11802:SF223">
    <property type="entry name" value="CARBOXYPEPTIDASE"/>
    <property type="match status" value="1"/>
</dbReference>
<evidence type="ECO:0000313" key="9">
    <source>
        <dbReference type="Proteomes" id="UP000631114"/>
    </source>
</evidence>
<dbReference type="InterPro" id="IPR001563">
    <property type="entry name" value="Peptidase_S10"/>
</dbReference>
<accession>A0A835IWR6</accession>
<evidence type="ECO:0000256" key="3">
    <source>
        <dbReference type="ARBA" id="ARBA00022670"/>
    </source>
</evidence>
<dbReference type="AlphaFoldDB" id="A0A835IWR6"/>
<dbReference type="Gene3D" id="3.40.50.1820">
    <property type="entry name" value="alpha/beta hydrolase"/>
    <property type="match status" value="1"/>
</dbReference>
<keyword evidence="7" id="KW-0325">Glycoprotein</keyword>
<dbReference type="Pfam" id="PF00450">
    <property type="entry name" value="Peptidase_S10"/>
    <property type="match status" value="1"/>
</dbReference>
<keyword evidence="6" id="KW-1015">Disulfide bond</keyword>
<comment type="caution">
    <text evidence="8">The sequence shown here is derived from an EMBL/GenBank/DDBJ whole genome shotgun (WGS) entry which is preliminary data.</text>
</comment>
<keyword evidence="4" id="KW-0732">Signal</keyword>
<dbReference type="PROSITE" id="PS00560">
    <property type="entry name" value="CARBOXYPEPT_SER_HIS"/>
    <property type="match status" value="1"/>
</dbReference>
<reference evidence="8 9" key="1">
    <citation type="submission" date="2020-10" db="EMBL/GenBank/DDBJ databases">
        <title>The Coptis chinensis genome and diversification of protoberbering-type alkaloids.</title>
        <authorList>
            <person name="Wang B."/>
            <person name="Shu S."/>
            <person name="Song C."/>
            <person name="Liu Y."/>
        </authorList>
    </citation>
    <scope>NUCLEOTIDE SEQUENCE [LARGE SCALE GENOMIC DNA]</scope>
    <source>
        <strain evidence="8">HL-2020</strain>
        <tissue evidence="8">Leaf</tissue>
    </source>
</reference>
<sequence length="254" mass="28520">MSYVLSQIGNALMDYQTDQEGMIDYAWGHALISDGTHEAIVKNCDFAKLGQTEECENALNEYYGLYDIMDMYSLYTPLCPEGSPLSTSSMVSQSTATPKFSRLEYLRKIPAGYDPCLMNYATTYFNRPDVQEALHANVTNISRPWALCNFDVLYAWNDSTDSVLPIIKKLSDGGLRIWIYSGDTDGRVPVTATRYTLNKLALNVTEDWTPWYSHKEVGGWSIVYDGLTFVTVKGAGHQVPTFAPKRSLQLIKIS</sequence>
<evidence type="ECO:0000313" key="8">
    <source>
        <dbReference type="EMBL" id="KAF9624072.1"/>
    </source>
</evidence>
<dbReference type="FunFam" id="3.40.50.11320:FF:000001">
    <property type="entry name" value="Carboxypeptidase"/>
    <property type="match status" value="1"/>
</dbReference>
<evidence type="ECO:0000256" key="4">
    <source>
        <dbReference type="ARBA" id="ARBA00022729"/>
    </source>
</evidence>
<dbReference type="Proteomes" id="UP000631114">
    <property type="component" value="Unassembled WGS sequence"/>
</dbReference>
<dbReference type="OrthoDB" id="443318at2759"/>
<name>A0A835IWR6_9MAGN</name>
<gene>
    <name evidence="8" type="ORF">IFM89_007770</name>
</gene>
<dbReference type="GO" id="GO:0005773">
    <property type="term" value="C:vacuole"/>
    <property type="evidence" value="ECO:0007669"/>
    <property type="project" value="TreeGrafter"/>
</dbReference>
<comment type="similarity">
    <text evidence="1">Belongs to the peptidase S10 family.</text>
</comment>
<evidence type="ECO:0000256" key="6">
    <source>
        <dbReference type="ARBA" id="ARBA00023157"/>
    </source>
</evidence>
<dbReference type="InterPro" id="IPR033124">
    <property type="entry name" value="Ser_caboxypep_his_AS"/>
</dbReference>
<evidence type="ECO:0000256" key="5">
    <source>
        <dbReference type="ARBA" id="ARBA00022801"/>
    </source>
</evidence>
<keyword evidence="5" id="KW-0378">Hydrolase</keyword>
<keyword evidence="2" id="KW-0121">Carboxypeptidase</keyword>
<protein>
    <submittedName>
        <fullName evidence="8">Uncharacterized protein</fullName>
    </submittedName>
</protein>
<evidence type="ECO:0000256" key="2">
    <source>
        <dbReference type="ARBA" id="ARBA00022645"/>
    </source>
</evidence>
<organism evidence="8 9">
    <name type="scientific">Coptis chinensis</name>
    <dbReference type="NCBI Taxonomy" id="261450"/>
    <lineage>
        <taxon>Eukaryota</taxon>
        <taxon>Viridiplantae</taxon>
        <taxon>Streptophyta</taxon>
        <taxon>Embryophyta</taxon>
        <taxon>Tracheophyta</taxon>
        <taxon>Spermatophyta</taxon>
        <taxon>Magnoliopsida</taxon>
        <taxon>Ranunculales</taxon>
        <taxon>Ranunculaceae</taxon>
        <taxon>Coptidoideae</taxon>
        <taxon>Coptis</taxon>
    </lineage>
</organism>
<dbReference type="InterPro" id="IPR029058">
    <property type="entry name" value="AB_hydrolase_fold"/>
</dbReference>
<dbReference type="Gene3D" id="3.40.50.11320">
    <property type="match status" value="1"/>
</dbReference>
<dbReference type="EMBL" id="JADFTS010000001">
    <property type="protein sequence ID" value="KAF9624072.1"/>
    <property type="molecule type" value="Genomic_DNA"/>
</dbReference>
<evidence type="ECO:0000256" key="7">
    <source>
        <dbReference type="ARBA" id="ARBA00023180"/>
    </source>
</evidence>
<dbReference type="GO" id="GO:0006508">
    <property type="term" value="P:proteolysis"/>
    <property type="evidence" value="ECO:0007669"/>
    <property type="project" value="UniProtKB-KW"/>
</dbReference>
<keyword evidence="9" id="KW-1185">Reference proteome</keyword>
<dbReference type="PANTHER" id="PTHR11802">
    <property type="entry name" value="SERINE PROTEASE FAMILY S10 SERINE CARBOXYPEPTIDASE"/>
    <property type="match status" value="1"/>
</dbReference>
<evidence type="ECO:0000256" key="1">
    <source>
        <dbReference type="ARBA" id="ARBA00009431"/>
    </source>
</evidence>
<dbReference type="Gene3D" id="6.10.250.940">
    <property type="match status" value="1"/>
</dbReference>
<dbReference type="SUPFAM" id="SSF53474">
    <property type="entry name" value="alpha/beta-Hydrolases"/>
    <property type="match status" value="1"/>
</dbReference>
<keyword evidence="3" id="KW-0645">Protease</keyword>